<dbReference type="EMBL" id="MF574692">
    <property type="protein sequence ID" value="AZJ25105.1"/>
    <property type="molecule type" value="mRNA"/>
</dbReference>
<dbReference type="AlphaFoldDB" id="A0A8D4P5S6"/>
<dbReference type="GO" id="GO:0005506">
    <property type="term" value="F:iron ion binding"/>
    <property type="evidence" value="ECO:0007669"/>
    <property type="project" value="InterPro"/>
</dbReference>
<dbReference type="SMR" id="A0A8D4P5S6"/>
<comment type="function">
    <text evidence="2">May be involved in the metabolism of insect hormones and in the breakdown of synthetic insecticides.</text>
</comment>
<evidence type="ECO:0000256" key="8">
    <source>
        <dbReference type="ARBA" id="ARBA00022723"/>
    </source>
</evidence>
<dbReference type="Gene3D" id="1.10.630.10">
    <property type="entry name" value="Cytochrome P450"/>
    <property type="match status" value="1"/>
</dbReference>
<protein>
    <recommendedName>
        <fullName evidence="6">unspecific monooxygenase</fullName>
        <ecNumber evidence="6">1.14.14.1</ecNumber>
    </recommendedName>
</protein>
<evidence type="ECO:0000256" key="14">
    <source>
        <dbReference type="ARBA" id="ARBA00023136"/>
    </source>
</evidence>
<keyword evidence="13 17" id="KW-0503">Monooxygenase</keyword>
<dbReference type="PRINTS" id="PR00385">
    <property type="entry name" value="P450"/>
</dbReference>
<dbReference type="CDD" id="cd11056">
    <property type="entry name" value="CYP6-like"/>
    <property type="match status" value="1"/>
</dbReference>
<comment type="subcellular location">
    <subcellularLocation>
        <location evidence="4">Endoplasmic reticulum membrane</location>
        <topology evidence="4">Peripheral membrane protein</topology>
    </subcellularLocation>
    <subcellularLocation>
        <location evidence="3">Microsome membrane</location>
        <topology evidence="3">Peripheral membrane protein</topology>
    </subcellularLocation>
</comment>
<evidence type="ECO:0000256" key="15">
    <source>
        <dbReference type="ARBA" id="ARBA00047827"/>
    </source>
</evidence>
<dbReference type="GO" id="GO:0016712">
    <property type="term" value="F:oxidoreductase activity, acting on paired donors, with incorporation or reduction of molecular oxygen, reduced flavin or flavoprotein as one donor, and incorporation of one atom of oxygen"/>
    <property type="evidence" value="ECO:0007669"/>
    <property type="project" value="UniProtKB-EC"/>
</dbReference>
<comment type="similarity">
    <text evidence="5 17">Belongs to the cytochrome P450 family.</text>
</comment>
<evidence type="ECO:0000256" key="1">
    <source>
        <dbReference type="ARBA" id="ARBA00001971"/>
    </source>
</evidence>
<dbReference type="FunFam" id="1.10.630.10:FF:000042">
    <property type="entry name" value="Cytochrome P450"/>
    <property type="match status" value="1"/>
</dbReference>
<comment type="catalytic activity">
    <reaction evidence="15">
        <text>an organic molecule + reduced [NADPH--hemoprotein reductase] + O2 = an alcohol + oxidized [NADPH--hemoprotein reductase] + H2O + H(+)</text>
        <dbReference type="Rhea" id="RHEA:17149"/>
        <dbReference type="Rhea" id="RHEA-COMP:11964"/>
        <dbReference type="Rhea" id="RHEA-COMP:11965"/>
        <dbReference type="ChEBI" id="CHEBI:15377"/>
        <dbReference type="ChEBI" id="CHEBI:15378"/>
        <dbReference type="ChEBI" id="CHEBI:15379"/>
        <dbReference type="ChEBI" id="CHEBI:30879"/>
        <dbReference type="ChEBI" id="CHEBI:57618"/>
        <dbReference type="ChEBI" id="CHEBI:58210"/>
        <dbReference type="ChEBI" id="CHEBI:142491"/>
        <dbReference type="EC" id="1.14.14.1"/>
    </reaction>
</comment>
<evidence type="ECO:0000256" key="4">
    <source>
        <dbReference type="ARBA" id="ARBA00004406"/>
    </source>
</evidence>
<evidence type="ECO:0000256" key="7">
    <source>
        <dbReference type="ARBA" id="ARBA00022617"/>
    </source>
</evidence>
<dbReference type="InterPro" id="IPR036396">
    <property type="entry name" value="Cyt_P450_sf"/>
</dbReference>
<accession>A0A8D4P5S6</accession>
<evidence type="ECO:0000256" key="11">
    <source>
        <dbReference type="ARBA" id="ARBA00023002"/>
    </source>
</evidence>
<evidence type="ECO:0000256" key="9">
    <source>
        <dbReference type="ARBA" id="ARBA00022824"/>
    </source>
</evidence>
<dbReference type="PANTHER" id="PTHR24292">
    <property type="entry name" value="CYTOCHROME P450"/>
    <property type="match status" value="1"/>
</dbReference>
<comment type="cofactor">
    <cofactor evidence="1 16">
        <name>heme</name>
        <dbReference type="ChEBI" id="CHEBI:30413"/>
    </cofactor>
</comment>
<dbReference type="InterPro" id="IPR002403">
    <property type="entry name" value="Cyt_P450_E_grp-IV"/>
</dbReference>
<dbReference type="InterPro" id="IPR050476">
    <property type="entry name" value="Insect_CytP450_Detox"/>
</dbReference>
<sequence length="530" mass="61064">MIILIWLVAIIAAVLLYCRQSYSRFSKYGVKHLPPIPLLGDMARVFFRREHFFENAKRIYDSFPGERFVGHVEFVRPMVFLRDLELVKRITVKDFEYFLDHAVVVDKSIDPLFGRNLFALKGQEWKDMRSTLSPAFTSSKIKLMVPFMEEAGENMTIRLKREIQASGQNYADVDFKDVCNRYANDVIASCAFGLKVDSQNNETEFYKMGKVASQLTFVQMLKFMGFQCIPTIMKWLKMTIFTASTQSFFRQLVTQTMRERETHNIMRPDILHLLMEVKKGNLKHEEDNKASDAGFATAEESFVGKAATTKTVWTDDDLIAQAVIFFVAGFEGVAQAMTFLVYELALNPEVQDKLVQEIMENEKRNGGNFNYTSVQEMTYLDMVVSELLRMWTPGIAIERMCTKDYNLGRPNDKATKDYIIRKGEGVKIPTGAFHLDPHYFPEPHKFDPERFSPKNRHKIHPFSFNPFGCGPRNCIASRFALCEVKVLIYQVLKHMEVSPCEKTVIPIELDKSSFNLIIKGGHWIRVKARG</sequence>
<evidence type="ECO:0000256" key="6">
    <source>
        <dbReference type="ARBA" id="ARBA00012109"/>
    </source>
</evidence>
<dbReference type="SUPFAM" id="SSF48264">
    <property type="entry name" value="Cytochrome P450"/>
    <property type="match status" value="1"/>
</dbReference>
<dbReference type="PANTHER" id="PTHR24292:SF54">
    <property type="entry name" value="CYP9F3-RELATED"/>
    <property type="match status" value="1"/>
</dbReference>
<evidence type="ECO:0000256" key="2">
    <source>
        <dbReference type="ARBA" id="ARBA00003690"/>
    </source>
</evidence>
<evidence type="ECO:0000256" key="17">
    <source>
        <dbReference type="RuleBase" id="RU000461"/>
    </source>
</evidence>
<reference evidence="18" key="1">
    <citation type="submission" date="2017-07" db="EMBL/GenBank/DDBJ databases">
        <title>Identification of CYP9s from Cydia pomonella.</title>
        <authorList>
            <person name="Chen Y."/>
            <person name="Wang W."/>
            <person name="Yang X.-Q."/>
        </authorList>
    </citation>
    <scope>NUCLEOTIDE SEQUENCE</scope>
</reference>
<dbReference type="EC" id="1.14.14.1" evidence="6"/>
<dbReference type="InterPro" id="IPR017972">
    <property type="entry name" value="Cyt_P450_CS"/>
</dbReference>
<keyword evidence="12 16" id="KW-0408">Iron</keyword>
<dbReference type="InterPro" id="IPR001128">
    <property type="entry name" value="Cyt_P450"/>
</dbReference>
<evidence type="ECO:0000313" key="18">
    <source>
        <dbReference type="EMBL" id="AZJ25105.1"/>
    </source>
</evidence>
<name>A0A8D4P5S6_CYDPO</name>
<evidence type="ECO:0000256" key="13">
    <source>
        <dbReference type="ARBA" id="ARBA00023033"/>
    </source>
</evidence>
<keyword evidence="11 17" id="KW-0560">Oxidoreductase</keyword>
<feature type="binding site" description="axial binding residue" evidence="16">
    <location>
        <position position="474"/>
    </location>
    <ligand>
        <name>heme</name>
        <dbReference type="ChEBI" id="CHEBI:30413"/>
    </ligand>
    <ligandPart>
        <name>Fe</name>
        <dbReference type="ChEBI" id="CHEBI:18248"/>
    </ligandPart>
</feature>
<evidence type="ECO:0000256" key="12">
    <source>
        <dbReference type="ARBA" id="ARBA00023004"/>
    </source>
</evidence>
<keyword evidence="7 16" id="KW-0349">Heme</keyword>
<gene>
    <name evidence="18" type="primary">CYP9A122</name>
</gene>
<dbReference type="GO" id="GO:0005789">
    <property type="term" value="C:endoplasmic reticulum membrane"/>
    <property type="evidence" value="ECO:0007669"/>
    <property type="project" value="UniProtKB-SubCell"/>
</dbReference>
<organism evidence="18">
    <name type="scientific">Cydia pomonella</name>
    <name type="common">Codling moth</name>
    <dbReference type="NCBI Taxonomy" id="82600"/>
    <lineage>
        <taxon>Eukaryota</taxon>
        <taxon>Metazoa</taxon>
        <taxon>Ecdysozoa</taxon>
        <taxon>Arthropoda</taxon>
        <taxon>Hexapoda</taxon>
        <taxon>Insecta</taxon>
        <taxon>Pterygota</taxon>
        <taxon>Neoptera</taxon>
        <taxon>Endopterygota</taxon>
        <taxon>Lepidoptera</taxon>
        <taxon>Glossata</taxon>
        <taxon>Ditrysia</taxon>
        <taxon>Tortricoidea</taxon>
        <taxon>Tortricidae</taxon>
        <taxon>Olethreutinae</taxon>
        <taxon>Grapholitini</taxon>
        <taxon>Cydia</taxon>
    </lineage>
</organism>
<keyword evidence="14" id="KW-0472">Membrane</keyword>
<evidence type="ECO:0000256" key="10">
    <source>
        <dbReference type="ARBA" id="ARBA00022848"/>
    </source>
</evidence>
<dbReference type="PRINTS" id="PR00465">
    <property type="entry name" value="EP450IV"/>
</dbReference>
<dbReference type="PROSITE" id="PS00086">
    <property type="entry name" value="CYTOCHROME_P450"/>
    <property type="match status" value="1"/>
</dbReference>
<dbReference type="GO" id="GO:0020037">
    <property type="term" value="F:heme binding"/>
    <property type="evidence" value="ECO:0007669"/>
    <property type="project" value="InterPro"/>
</dbReference>
<dbReference type="Pfam" id="PF00067">
    <property type="entry name" value="p450"/>
    <property type="match status" value="1"/>
</dbReference>
<keyword evidence="8 16" id="KW-0479">Metal-binding</keyword>
<keyword evidence="10" id="KW-0492">Microsome</keyword>
<keyword evidence="9" id="KW-0256">Endoplasmic reticulum</keyword>
<evidence type="ECO:0000256" key="5">
    <source>
        <dbReference type="ARBA" id="ARBA00010617"/>
    </source>
</evidence>
<proteinExistence type="evidence at transcript level"/>
<evidence type="ECO:0000256" key="16">
    <source>
        <dbReference type="PIRSR" id="PIRSR602403-1"/>
    </source>
</evidence>
<evidence type="ECO:0000256" key="3">
    <source>
        <dbReference type="ARBA" id="ARBA00004174"/>
    </source>
</evidence>